<evidence type="ECO:0000313" key="11">
    <source>
        <dbReference type="Proteomes" id="UP000001106"/>
    </source>
</evidence>
<evidence type="ECO:0000313" key="10">
    <source>
        <dbReference type="EMBL" id="ABR57061.1"/>
    </source>
</evidence>
<dbReference type="OrthoDB" id="371821at2157"/>
<protein>
    <recommendedName>
        <fullName evidence="8">Tryptophan--tRNA ligase</fullName>
        <ecNumber evidence="8">6.1.1.2</ecNumber>
    </recommendedName>
    <alternativeName>
        <fullName evidence="8">Tryptophanyl-tRNA synthetase</fullName>
        <shortName evidence="8">TrpRS</shortName>
    </alternativeName>
</protein>
<keyword evidence="6 8" id="KW-0648">Protein biosynthesis</keyword>
<dbReference type="PANTHER" id="PTHR10055:SF5">
    <property type="entry name" value="TRYPTOPHAN--TRNA LIGASE"/>
    <property type="match status" value="1"/>
</dbReference>
<feature type="short sequence motif" description="'HIGH' region" evidence="8">
    <location>
        <begin position="71"/>
        <end position="79"/>
    </location>
</feature>
<dbReference type="EC" id="6.1.1.2" evidence="8"/>
<comment type="function">
    <text evidence="8">Catalyzes the attachment of tryptophan to tRNA(Trp).</text>
</comment>
<evidence type="ECO:0000256" key="9">
    <source>
        <dbReference type="RuleBase" id="RU363036"/>
    </source>
</evidence>
<comment type="similarity">
    <text evidence="1 8 9">Belongs to the class-I aminoacyl-tRNA synthetase family.</text>
</comment>
<accession>A6UX39</accession>
<dbReference type="InterPro" id="IPR014729">
    <property type="entry name" value="Rossmann-like_a/b/a_fold"/>
</dbReference>
<evidence type="ECO:0000256" key="7">
    <source>
        <dbReference type="ARBA" id="ARBA00023146"/>
    </source>
</evidence>
<dbReference type="NCBIfam" id="NF008925">
    <property type="entry name" value="PRK12285.1-2"/>
    <property type="match status" value="1"/>
</dbReference>
<evidence type="ECO:0000256" key="8">
    <source>
        <dbReference type="HAMAP-Rule" id="MF_00140"/>
    </source>
</evidence>
<dbReference type="STRING" id="419665.Maeo_1485"/>
<name>A6UX39_META3</name>
<dbReference type="GeneID" id="5327027"/>
<keyword evidence="7 8" id="KW-0030">Aminoacyl-tRNA synthetase</keyword>
<keyword evidence="11" id="KW-1185">Reference proteome</keyword>
<dbReference type="EMBL" id="CP000743">
    <property type="protein sequence ID" value="ABR57061.1"/>
    <property type="molecule type" value="Genomic_DNA"/>
</dbReference>
<dbReference type="GO" id="GO:0005737">
    <property type="term" value="C:cytoplasm"/>
    <property type="evidence" value="ECO:0007669"/>
    <property type="project" value="UniProtKB-SubCell"/>
</dbReference>
<dbReference type="Pfam" id="PF00579">
    <property type="entry name" value="tRNA-synt_1b"/>
    <property type="match status" value="1"/>
</dbReference>
<evidence type="ECO:0000256" key="4">
    <source>
        <dbReference type="ARBA" id="ARBA00022741"/>
    </source>
</evidence>
<dbReference type="Gene3D" id="1.10.240.10">
    <property type="entry name" value="Tyrosyl-Transfer RNA Synthetase"/>
    <property type="match status" value="1"/>
</dbReference>
<dbReference type="GO" id="GO:0004830">
    <property type="term" value="F:tryptophan-tRNA ligase activity"/>
    <property type="evidence" value="ECO:0007669"/>
    <property type="project" value="UniProtKB-UniRule"/>
</dbReference>
<dbReference type="HOGENOM" id="CLU_032621_3_0_2"/>
<dbReference type="PRINTS" id="PR01039">
    <property type="entry name" value="TRNASYNTHTRP"/>
</dbReference>
<dbReference type="RefSeq" id="WP_011974193.1">
    <property type="nucleotide sequence ID" value="NC_009635.1"/>
</dbReference>
<evidence type="ECO:0000256" key="1">
    <source>
        <dbReference type="ARBA" id="ARBA00005594"/>
    </source>
</evidence>
<dbReference type="FunFam" id="3.40.50.620:FF:000207">
    <property type="entry name" value="Tryptophan--tRNA ligase"/>
    <property type="match status" value="1"/>
</dbReference>
<comment type="catalytic activity">
    <reaction evidence="8">
        <text>tRNA(Trp) + L-tryptophan + ATP = L-tryptophyl-tRNA(Trp) + AMP + diphosphate + H(+)</text>
        <dbReference type="Rhea" id="RHEA:24080"/>
        <dbReference type="Rhea" id="RHEA-COMP:9671"/>
        <dbReference type="Rhea" id="RHEA-COMP:9705"/>
        <dbReference type="ChEBI" id="CHEBI:15378"/>
        <dbReference type="ChEBI" id="CHEBI:30616"/>
        <dbReference type="ChEBI" id="CHEBI:33019"/>
        <dbReference type="ChEBI" id="CHEBI:57912"/>
        <dbReference type="ChEBI" id="CHEBI:78442"/>
        <dbReference type="ChEBI" id="CHEBI:78535"/>
        <dbReference type="ChEBI" id="CHEBI:456215"/>
        <dbReference type="EC" id="6.1.1.2"/>
    </reaction>
</comment>
<dbReference type="PANTHER" id="PTHR10055">
    <property type="entry name" value="TRYPTOPHANYL-TRNA SYNTHETASE"/>
    <property type="match status" value="1"/>
</dbReference>
<reference evidence="10" key="1">
    <citation type="submission" date="2007-06" db="EMBL/GenBank/DDBJ databases">
        <title>Complete sequence of Methanococcus aeolicus Nankai-3.</title>
        <authorList>
            <consortium name="US DOE Joint Genome Institute"/>
            <person name="Copeland A."/>
            <person name="Lucas S."/>
            <person name="Lapidus A."/>
            <person name="Barry K."/>
            <person name="Glavina del Rio T."/>
            <person name="Dalin E."/>
            <person name="Tice H."/>
            <person name="Pitluck S."/>
            <person name="Chain P."/>
            <person name="Malfatti S."/>
            <person name="Shin M."/>
            <person name="Vergez L."/>
            <person name="Schmutz J."/>
            <person name="Larimer F."/>
            <person name="Land M."/>
            <person name="Hauser L."/>
            <person name="Kyrpides N."/>
            <person name="Lykidis A."/>
            <person name="Sieprawska-Lupa M."/>
            <person name="Whitman W.B."/>
            <person name="Richardson P."/>
        </authorList>
    </citation>
    <scope>NUCLEOTIDE SEQUENCE [LARGE SCALE GENOMIC DNA]</scope>
    <source>
        <strain evidence="10">Nankai-3</strain>
    </source>
</reference>
<evidence type="ECO:0000256" key="5">
    <source>
        <dbReference type="ARBA" id="ARBA00022840"/>
    </source>
</evidence>
<dbReference type="InterPro" id="IPR002306">
    <property type="entry name" value="Trp-tRNA-ligase"/>
</dbReference>
<keyword evidence="2 8" id="KW-0963">Cytoplasm</keyword>
<dbReference type="GO" id="GO:0006436">
    <property type="term" value="P:tryptophanyl-tRNA aminoacylation"/>
    <property type="evidence" value="ECO:0007669"/>
    <property type="project" value="UniProtKB-UniRule"/>
</dbReference>
<evidence type="ECO:0000256" key="6">
    <source>
        <dbReference type="ARBA" id="ARBA00022917"/>
    </source>
</evidence>
<proteinExistence type="inferred from homology"/>
<keyword evidence="3 8" id="KW-0436">Ligase</keyword>
<dbReference type="SUPFAM" id="SSF52374">
    <property type="entry name" value="Nucleotidylyl transferase"/>
    <property type="match status" value="1"/>
</dbReference>
<keyword evidence="4 8" id="KW-0547">Nucleotide-binding</keyword>
<dbReference type="Gene3D" id="3.40.50.620">
    <property type="entry name" value="HUPs"/>
    <property type="match status" value="1"/>
</dbReference>
<dbReference type="Proteomes" id="UP000001106">
    <property type="component" value="Chromosome"/>
</dbReference>
<keyword evidence="5 8" id="KW-0067">ATP-binding</keyword>
<feature type="short sequence motif" description="'KMSKS' region" evidence="8">
    <location>
        <begin position="249"/>
        <end position="253"/>
    </location>
</feature>
<dbReference type="KEGG" id="mae:Maeo_1485"/>
<dbReference type="NCBIfam" id="TIGR00233">
    <property type="entry name" value="trpS"/>
    <property type="match status" value="1"/>
</dbReference>
<dbReference type="CDD" id="cd00806">
    <property type="entry name" value="TrpRS_core"/>
    <property type="match status" value="1"/>
</dbReference>
<dbReference type="HAMAP" id="MF_00140_A">
    <property type="entry name" value="Trp_tRNA_synth_A"/>
    <property type="match status" value="1"/>
</dbReference>
<organism evidence="10 11">
    <name type="scientific">Methanococcus aeolicus (strain ATCC BAA-1280 / DSM 17508 / OCM 812 / Nankai-3)</name>
    <dbReference type="NCBI Taxonomy" id="419665"/>
    <lineage>
        <taxon>Archaea</taxon>
        <taxon>Methanobacteriati</taxon>
        <taxon>Methanobacteriota</taxon>
        <taxon>Methanomada group</taxon>
        <taxon>Methanococci</taxon>
        <taxon>Methanococcales</taxon>
        <taxon>Methanococcaceae</taxon>
        <taxon>Methanococcus</taxon>
    </lineage>
</organism>
<sequence length="361" mass="41182">MITPWEVSEDIDYKKTMEQFGIKSIKELLDDIENPHHFMRRGIIFGHRDFGRIINSINENKKFAVVSGMMPSGKMHFGHKMIIDQLLYYQKHNAEIYIPIADLEAYWARGMDFETTKNLAIEEYITNYIALGLNPDKINIYLQSKNESVKDLAMKLSKRVNFSEMKGIYGFGGETNIGHIFAPIVQVADILYPQLNEKIPTIVPVGIDQDPHLRLTRDIASRANKTKEFNFMPPSSTYHRFMTGLSGGKMSSSKPETAIFLSDTPSKSLKKKIMSSKTGGRETLEEQKKLGGTPENCVVYELFVYHLIDDDKELKEIYDSCKGGELLCGSCKKNCYEKIKEFLTDLGEKRECAKEIAMQIV</sequence>
<comment type="subcellular location">
    <subcellularLocation>
        <location evidence="8">Cytoplasm</location>
    </subcellularLocation>
</comment>
<dbReference type="eggNOG" id="arCOG01887">
    <property type="taxonomic scope" value="Archaea"/>
</dbReference>
<dbReference type="InterPro" id="IPR020653">
    <property type="entry name" value="Tryptophan-tRNA-ligase_arc"/>
</dbReference>
<dbReference type="AlphaFoldDB" id="A6UX39"/>
<gene>
    <name evidence="8" type="primary">trpS</name>
    <name evidence="10" type="ordered locus">Maeo_1485</name>
</gene>
<dbReference type="GO" id="GO:0005524">
    <property type="term" value="F:ATP binding"/>
    <property type="evidence" value="ECO:0007669"/>
    <property type="project" value="UniProtKB-UniRule"/>
</dbReference>
<evidence type="ECO:0000256" key="2">
    <source>
        <dbReference type="ARBA" id="ARBA00022490"/>
    </source>
</evidence>
<dbReference type="InterPro" id="IPR002305">
    <property type="entry name" value="aa-tRNA-synth_Ic"/>
</dbReference>
<evidence type="ECO:0000256" key="3">
    <source>
        <dbReference type="ARBA" id="ARBA00022598"/>
    </source>
</evidence>